<dbReference type="GO" id="GO:0005516">
    <property type="term" value="F:calmodulin binding"/>
    <property type="evidence" value="ECO:0007669"/>
    <property type="project" value="TreeGrafter"/>
</dbReference>
<name>A0AAE0QID8_9TELE</name>
<sequence>MSREINRLDLGLIVEVWNKGLIWDTMLGTAWIPLKSIRHSEEEGPGDWTFLHSEVLMKADEIYGTKNPTPHRVLLDARFELPFDIRFLISLISRFTVLQDDVQLKKF</sequence>
<dbReference type="GO" id="GO:0030672">
    <property type="term" value="C:synaptic vesicle membrane"/>
    <property type="evidence" value="ECO:0007669"/>
    <property type="project" value="TreeGrafter"/>
</dbReference>
<dbReference type="GO" id="GO:0016082">
    <property type="term" value="P:synaptic vesicle priming"/>
    <property type="evidence" value="ECO:0007669"/>
    <property type="project" value="TreeGrafter"/>
</dbReference>
<dbReference type="GO" id="GO:0019992">
    <property type="term" value="F:diacylglycerol binding"/>
    <property type="evidence" value="ECO:0007669"/>
    <property type="project" value="InterPro"/>
</dbReference>
<accession>A0AAE0QID8</accession>
<dbReference type="PANTHER" id="PTHR10480">
    <property type="entry name" value="PROTEIN UNC-13 HOMOLOG"/>
    <property type="match status" value="1"/>
</dbReference>
<proteinExistence type="predicted"/>
<dbReference type="InterPro" id="IPR035892">
    <property type="entry name" value="C2_domain_sf"/>
</dbReference>
<dbReference type="AlphaFoldDB" id="A0AAE0QID8"/>
<organism evidence="1 2">
    <name type="scientific">Hemibagrus guttatus</name>
    <dbReference type="NCBI Taxonomy" id="175788"/>
    <lineage>
        <taxon>Eukaryota</taxon>
        <taxon>Metazoa</taxon>
        <taxon>Chordata</taxon>
        <taxon>Craniata</taxon>
        <taxon>Vertebrata</taxon>
        <taxon>Euteleostomi</taxon>
        <taxon>Actinopterygii</taxon>
        <taxon>Neopterygii</taxon>
        <taxon>Teleostei</taxon>
        <taxon>Ostariophysi</taxon>
        <taxon>Siluriformes</taxon>
        <taxon>Bagridae</taxon>
        <taxon>Hemibagrus</taxon>
    </lineage>
</organism>
<dbReference type="Proteomes" id="UP001274896">
    <property type="component" value="Unassembled WGS sequence"/>
</dbReference>
<dbReference type="GO" id="GO:0017075">
    <property type="term" value="F:syntaxin-1 binding"/>
    <property type="evidence" value="ECO:0007669"/>
    <property type="project" value="TreeGrafter"/>
</dbReference>
<evidence type="ECO:0000313" key="2">
    <source>
        <dbReference type="Proteomes" id="UP001274896"/>
    </source>
</evidence>
<dbReference type="GO" id="GO:0061789">
    <property type="term" value="P:dense core granule priming"/>
    <property type="evidence" value="ECO:0007669"/>
    <property type="project" value="TreeGrafter"/>
</dbReference>
<protein>
    <submittedName>
        <fullName evidence="1">Uncharacterized protein</fullName>
    </submittedName>
</protein>
<dbReference type="GO" id="GO:0035249">
    <property type="term" value="P:synaptic transmission, glutamatergic"/>
    <property type="evidence" value="ECO:0007669"/>
    <property type="project" value="TreeGrafter"/>
</dbReference>
<dbReference type="GO" id="GO:0043195">
    <property type="term" value="C:terminal bouton"/>
    <property type="evidence" value="ECO:0007669"/>
    <property type="project" value="TreeGrafter"/>
</dbReference>
<dbReference type="Gene3D" id="2.60.40.150">
    <property type="entry name" value="C2 domain"/>
    <property type="match status" value="1"/>
</dbReference>
<dbReference type="GO" id="GO:0016081">
    <property type="term" value="P:synaptic vesicle docking"/>
    <property type="evidence" value="ECO:0007669"/>
    <property type="project" value="TreeGrafter"/>
</dbReference>
<keyword evidence="2" id="KW-1185">Reference proteome</keyword>
<comment type="caution">
    <text evidence="1">The sequence shown here is derived from an EMBL/GenBank/DDBJ whole genome shotgun (WGS) entry which is preliminary data.</text>
</comment>
<dbReference type="GO" id="GO:0099525">
    <property type="term" value="P:presynaptic dense core vesicle exocytosis"/>
    <property type="evidence" value="ECO:0007669"/>
    <property type="project" value="TreeGrafter"/>
</dbReference>
<gene>
    <name evidence="1" type="ORF">QTP70_003432</name>
</gene>
<dbReference type="SUPFAM" id="SSF49562">
    <property type="entry name" value="C2 domain (Calcium/lipid-binding domain, CaLB)"/>
    <property type="match status" value="1"/>
</dbReference>
<dbReference type="EMBL" id="JAUCMX010000015">
    <property type="protein sequence ID" value="KAK3521364.1"/>
    <property type="molecule type" value="Genomic_DNA"/>
</dbReference>
<dbReference type="InterPro" id="IPR027080">
    <property type="entry name" value="Unc-13"/>
</dbReference>
<dbReference type="GO" id="GO:0031594">
    <property type="term" value="C:neuromuscular junction"/>
    <property type="evidence" value="ECO:0007669"/>
    <property type="project" value="TreeGrafter"/>
</dbReference>
<reference evidence="1" key="1">
    <citation type="submission" date="2023-06" db="EMBL/GenBank/DDBJ databases">
        <title>Male Hemibagrus guttatus genome.</title>
        <authorList>
            <person name="Bian C."/>
        </authorList>
    </citation>
    <scope>NUCLEOTIDE SEQUENCE</scope>
    <source>
        <strain evidence="1">Male_cb2023</strain>
        <tissue evidence="1">Muscle</tissue>
    </source>
</reference>
<dbReference type="GO" id="GO:0042734">
    <property type="term" value="C:presynaptic membrane"/>
    <property type="evidence" value="ECO:0007669"/>
    <property type="project" value="TreeGrafter"/>
</dbReference>
<evidence type="ECO:0000313" key="1">
    <source>
        <dbReference type="EMBL" id="KAK3521364.1"/>
    </source>
</evidence>
<dbReference type="PANTHER" id="PTHR10480:SF8">
    <property type="entry name" value="PROTEIN UNC-13 HOMOLOG B"/>
    <property type="match status" value="1"/>
</dbReference>
<dbReference type="GO" id="GO:0098831">
    <property type="term" value="C:presynaptic active zone cytoplasmic component"/>
    <property type="evidence" value="ECO:0007669"/>
    <property type="project" value="TreeGrafter"/>
</dbReference>